<sequence length="382" mass="39150">MHPMLKPALRRAWRDLQTVQFGVTPAHAVVVGPLDLATGSLLERLDGTRGLPLLREEARALGLPDGLVDRLVERLAKAGLIDDPTAGGAAADALRRRPGGLNDRLRPDLASLSVVHPEPGGGIRRLAARRAMRVQVRGAGRVGATLAAVLSASGVGRVEVLDGQCVESWDVAPGGLPARAAGKRRNEAAERLVRGAAPGRLPREAELAEPMGGSPPGLALVVVAPRDGLDAYAPDPVAAESWIASGIPHLYTGVVEGTGVVGPLVLPGGSACAKCLALGWEERDPAWPRLLAQWRSGRREGVPACDMAVATAVAGLAAAHVLAFLDGDLPASTGARWKTSLPALAWASERIGPHAGCGCGAAGNAGGECASGVVEPQDTMSG</sequence>
<keyword evidence="3" id="KW-1185">Reference proteome</keyword>
<accession>A0ABP6SG33</accession>
<evidence type="ECO:0000313" key="2">
    <source>
        <dbReference type="EMBL" id="GAA3375281.1"/>
    </source>
</evidence>
<dbReference type="SUPFAM" id="SSF69572">
    <property type="entry name" value="Activating enzymes of the ubiquitin-like proteins"/>
    <property type="match status" value="1"/>
</dbReference>
<comment type="caution">
    <text evidence="2">The sequence shown here is derived from an EMBL/GenBank/DDBJ whole genome shotgun (WGS) entry which is preliminary data.</text>
</comment>
<dbReference type="EMBL" id="BAAAYL010000001">
    <property type="protein sequence ID" value="GAA3375281.1"/>
    <property type="molecule type" value="Genomic_DNA"/>
</dbReference>
<evidence type="ECO:0000313" key="3">
    <source>
        <dbReference type="Proteomes" id="UP001499990"/>
    </source>
</evidence>
<name>A0ABP6SG33_9ACTN</name>
<proteinExistence type="predicted"/>
<reference evidence="3" key="1">
    <citation type="journal article" date="2019" name="Int. J. Syst. Evol. Microbiol.">
        <title>The Global Catalogue of Microorganisms (GCM) 10K type strain sequencing project: providing services to taxonomists for standard genome sequencing and annotation.</title>
        <authorList>
            <consortium name="The Broad Institute Genomics Platform"/>
            <consortium name="The Broad Institute Genome Sequencing Center for Infectious Disease"/>
            <person name="Wu L."/>
            <person name="Ma J."/>
        </authorList>
    </citation>
    <scope>NUCLEOTIDE SEQUENCE [LARGE SCALE GENOMIC DNA]</scope>
    <source>
        <strain evidence="3">JCM 9651</strain>
    </source>
</reference>
<dbReference type="Gene3D" id="3.40.50.720">
    <property type="entry name" value="NAD(P)-binding Rossmann-like Domain"/>
    <property type="match status" value="1"/>
</dbReference>
<feature type="domain" description="THIF-type NAD/FAD binding fold" evidence="1">
    <location>
        <begin position="130"/>
        <end position="357"/>
    </location>
</feature>
<dbReference type="RefSeq" id="WP_345040017.1">
    <property type="nucleotide sequence ID" value="NZ_BAAAYL010000001.1"/>
</dbReference>
<organism evidence="2 3">
    <name type="scientific">Streptomyces sannanensis</name>
    <dbReference type="NCBI Taxonomy" id="285536"/>
    <lineage>
        <taxon>Bacteria</taxon>
        <taxon>Bacillati</taxon>
        <taxon>Actinomycetota</taxon>
        <taxon>Actinomycetes</taxon>
        <taxon>Kitasatosporales</taxon>
        <taxon>Streptomycetaceae</taxon>
        <taxon>Streptomyces</taxon>
    </lineage>
</organism>
<protein>
    <submittedName>
        <fullName evidence="2">TOMM leader peptide-binding protein</fullName>
    </submittedName>
</protein>
<dbReference type="Proteomes" id="UP001499990">
    <property type="component" value="Unassembled WGS sequence"/>
</dbReference>
<gene>
    <name evidence="2" type="ORF">GCM10020367_42490</name>
</gene>
<dbReference type="InterPro" id="IPR000594">
    <property type="entry name" value="ThiF_NAD_FAD-bd"/>
</dbReference>
<evidence type="ECO:0000259" key="1">
    <source>
        <dbReference type="Pfam" id="PF00899"/>
    </source>
</evidence>
<dbReference type="InterPro" id="IPR035985">
    <property type="entry name" value="Ubiquitin-activating_enz"/>
</dbReference>
<dbReference type="Pfam" id="PF00899">
    <property type="entry name" value="ThiF"/>
    <property type="match status" value="1"/>
</dbReference>